<keyword evidence="2 5" id="KW-0812">Transmembrane</keyword>
<evidence type="ECO:0000313" key="10">
    <source>
        <dbReference type="Proteomes" id="UP000305792"/>
    </source>
</evidence>
<keyword evidence="10" id="KW-1185">Reference proteome</keyword>
<accession>A0A4S8PM94</accession>
<proteinExistence type="predicted"/>
<feature type="transmembrane region" description="Helical" evidence="6">
    <location>
        <begin position="196"/>
        <end position="221"/>
    </location>
</feature>
<feature type="domain" description="NADH:quinone oxidoreductase/Mrp antiporter transmembrane" evidence="7">
    <location>
        <begin position="122"/>
        <end position="397"/>
    </location>
</feature>
<dbReference type="AlphaFoldDB" id="A0A4S8PM94"/>
<name>A0A4S8PM94_9ACTN</name>
<feature type="transmembrane region" description="Helical" evidence="6">
    <location>
        <begin position="437"/>
        <end position="456"/>
    </location>
</feature>
<feature type="transmembrane region" description="Helical" evidence="6">
    <location>
        <begin position="578"/>
        <end position="600"/>
    </location>
</feature>
<feature type="transmembrane region" description="Helical" evidence="6">
    <location>
        <begin position="70"/>
        <end position="90"/>
    </location>
</feature>
<feature type="transmembrane region" description="Helical" evidence="6">
    <location>
        <begin position="259"/>
        <end position="280"/>
    </location>
</feature>
<feature type="transmembrane region" description="Helical" evidence="6">
    <location>
        <begin position="287"/>
        <end position="307"/>
    </location>
</feature>
<feature type="transmembrane region" description="Helical" evidence="6">
    <location>
        <begin position="30"/>
        <end position="50"/>
    </location>
</feature>
<keyword evidence="3 6" id="KW-1133">Transmembrane helix</keyword>
<organism evidence="9 10">
    <name type="scientific">Glycomyces paridis</name>
    <dbReference type="NCBI Taxonomy" id="2126555"/>
    <lineage>
        <taxon>Bacteria</taxon>
        <taxon>Bacillati</taxon>
        <taxon>Actinomycetota</taxon>
        <taxon>Actinomycetes</taxon>
        <taxon>Glycomycetales</taxon>
        <taxon>Glycomycetaceae</taxon>
        <taxon>Glycomyces</taxon>
    </lineage>
</organism>
<evidence type="ECO:0000256" key="3">
    <source>
        <dbReference type="ARBA" id="ARBA00022989"/>
    </source>
</evidence>
<feature type="domain" description="NADH-Ubiquinone oxidoreductase (complex I) chain 5 N-terminal" evidence="8">
    <location>
        <begin position="59"/>
        <end position="105"/>
    </location>
</feature>
<dbReference type="GO" id="GO:0016020">
    <property type="term" value="C:membrane"/>
    <property type="evidence" value="ECO:0007669"/>
    <property type="project" value="UniProtKB-SubCell"/>
</dbReference>
<dbReference type="InterPro" id="IPR003945">
    <property type="entry name" value="NU5C-like"/>
</dbReference>
<evidence type="ECO:0000313" key="9">
    <source>
        <dbReference type="EMBL" id="THV31993.1"/>
    </source>
</evidence>
<dbReference type="GO" id="GO:0008137">
    <property type="term" value="F:NADH dehydrogenase (ubiquinone) activity"/>
    <property type="evidence" value="ECO:0007669"/>
    <property type="project" value="InterPro"/>
</dbReference>
<feature type="transmembrane region" description="Helical" evidence="6">
    <location>
        <begin position="102"/>
        <end position="121"/>
    </location>
</feature>
<comment type="caution">
    <text evidence="9">The sequence shown here is derived from an EMBL/GenBank/DDBJ whole genome shotgun (WGS) entry which is preliminary data.</text>
</comment>
<dbReference type="OrthoDB" id="9811798at2"/>
<evidence type="ECO:0000256" key="1">
    <source>
        <dbReference type="ARBA" id="ARBA00004127"/>
    </source>
</evidence>
<feature type="transmembrane region" description="Helical" evidence="6">
    <location>
        <begin position="396"/>
        <end position="416"/>
    </location>
</feature>
<feature type="transmembrane region" description="Helical" evidence="6">
    <location>
        <begin position="161"/>
        <end position="184"/>
    </location>
</feature>
<dbReference type="GO" id="GO:0042773">
    <property type="term" value="P:ATP synthesis coupled electron transport"/>
    <property type="evidence" value="ECO:0007669"/>
    <property type="project" value="InterPro"/>
</dbReference>
<feature type="transmembrane region" description="Helical" evidence="6">
    <location>
        <begin position="6"/>
        <end position="23"/>
    </location>
</feature>
<dbReference type="GO" id="GO:0012505">
    <property type="term" value="C:endomembrane system"/>
    <property type="evidence" value="ECO:0007669"/>
    <property type="project" value="UniProtKB-SubCell"/>
</dbReference>
<protein>
    <submittedName>
        <fullName evidence="9">NADH-quinone oxidoreductase subunit L</fullName>
    </submittedName>
</protein>
<dbReference type="Pfam" id="PF00361">
    <property type="entry name" value="Proton_antipo_M"/>
    <property type="match status" value="1"/>
</dbReference>
<dbReference type="EMBL" id="STGX01000001">
    <property type="protein sequence ID" value="THV31993.1"/>
    <property type="molecule type" value="Genomic_DNA"/>
</dbReference>
<gene>
    <name evidence="9" type="ORF">E9998_00615</name>
</gene>
<dbReference type="PRINTS" id="PR01434">
    <property type="entry name" value="NADHDHGNASE5"/>
</dbReference>
<evidence type="ECO:0000256" key="5">
    <source>
        <dbReference type="RuleBase" id="RU000320"/>
    </source>
</evidence>
<evidence type="ECO:0000256" key="6">
    <source>
        <dbReference type="SAM" id="Phobius"/>
    </source>
</evidence>
<dbReference type="GO" id="GO:0015990">
    <property type="term" value="P:electron transport coupled proton transport"/>
    <property type="evidence" value="ECO:0007669"/>
    <property type="project" value="TreeGrafter"/>
</dbReference>
<dbReference type="PANTHER" id="PTHR42829">
    <property type="entry name" value="NADH-UBIQUINONE OXIDOREDUCTASE CHAIN 5"/>
    <property type="match status" value="1"/>
</dbReference>
<feature type="transmembrane region" description="Helical" evidence="6">
    <location>
        <begin position="233"/>
        <end position="253"/>
    </location>
</feature>
<dbReference type="InterPro" id="IPR001516">
    <property type="entry name" value="Proton_antipo_N"/>
</dbReference>
<evidence type="ECO:0000259" key="7">
    <source>
        <dbReference type="Pfam" id="PF00361"/>
    </source>
</evidence>
<evidence type="ECO:0000259" key="8">
    <source>
        <dbReference type="Pfam" id="PF00662"/>
    </source>
</evidence>
<dbReference type="PANTHER" id="PTHR42829:SF2">
    <property type="entry name" value="NADH-UBIQUINONE OXIDOREDUCTASE CHAIN 5"/>
    <property type="match status" value="1"/>
</dbReference>
<feature type="transmembrane region" description="Helical" evidence="6">
    <location>
        <begin position="468"/>
        <end position="488"/>
    </location>
</feature>
<evidence type="ECO:0000256" key="4">
    <source>
        <dbReference type="ARBA" id="ARBA00023136"/>
    </source>
</evidence>
<dbReference type="GO" id="GO:0003954">
    <property type="term" value="F:NADH dehydrogenase activity"/>
    <property type="evidence" value="ECO:0007669"/>
    <property type="project" value="TreeGrafter"/>
</dbReference>
<dbReference type="InterPro" id="IPR001750">
    <property type="entry name" value="ND/Mrp_TM"/>
</dbReference>
<dbReference type="Pfam" id="PF00662">
    <property type="entry name" value="Proton_antipo_N"/>
    <property type="match status" value="1"/>
</dbReference>
<sequence length="602" mass="61694">MTLALMLIGVPALAGLAGLLVRGRGPARALALAAPAVAIVVAAACAAASPTGAFTLADFGSVRVSAAFDLSPTASAVALASSTVAFLVQLYSTAYLRTDPRYPPFAAQVNLFLAAMLLVVAADDLVLLLIGWEVMGACSYLLIAHYATLPKAPGAAAKAFLVTRFGDVAFVLGVMILAAAAGSFRLSEIRDVPEGAAAAAMLLILFGCIGKSAQFPLQIWLPPAMAGPTPVSALIHAATMVAAGAYVLTRLLPLWPAELLVAVAVVAAVTMVGAGLCALAASDVKGVLAWSTVSQVGFMFAGVAVAAGDAALFHLVSHAAFKGLLFLTAGTVIAVAATDGSLRTTRLRPGDSPPAFWAMTIGLASMAGLPPLGGFFSKETVLGAAYEAGTPAGVVVFWAGVGASILTAAYAARLWLLLFWRGTDREKSRARLAGPEAFSLWALTISTLGVGALYYRGPFTVPELHGDLMALLLLATLGGFAVVGDWWWRAHRRGSRSATDDRFDPARLLGRTRPAFAAGLYGERLAAKATRALARAASLGARALDERLVDRTAVEGSARATLAAARETAAGHRGGLAAYLRLSAAGTLVVAAVAIGVSLWHG</sequence>
<keyword evidence="4 6" id="KW-0472">Membrane</keyword>
<reference evidence="9 10" key="1">
    <citation type="journal article" date="2018" name="Int. J. Syst. Evol. Microbiol.">
        <title>Glycomyces paridis sp. nov., isolated from the medicinal plant Paris polyphylla.</title>
        <authorList>
            <person name="Fang X.M."/>
            <person name="Bai J.L."/>
            <person name="Su J."/>
            <person name="Zhao L.L."/>
            <person name="Liu H.Y."/>
            <person name="Ma B.P."/>
            <person name="Zhang Y.Q."/>
            <person name="Yu L.Y."/>
        </authorList>
    </citation>
    <scope>NUCLEOTIDE SEQUENCE [LARGE SCALE GENOMIC DNA]</scope>
    <source>
        <strain evidence="9 10">CPCC 204357</strain>
    </source>
</reference>
<comment type="subcellular location">
    <subcellularLocation>
        <location evidence="1">Endomembrane system</location>
        <topology evidence="1">Multi-pass membrane protein</topology>
    </subcellularLocation>
    <subcellularLocation>
        <location evidence="5">Membrane</location>
        <topology evidence="5">Multi-pass membrane protein</topology>
    </subcellularLocation>
</comment>
<dbReference type="RefSeq" id="WP_136527768.1">
    <property type="nucleotide sequence ID" value="NZ_STGX01000001.1"/>
</dbReference>
<evidence type="ECO:0000256" key="2">
    <source>
        <dbReference type="ARBA" id="ARBA00022692"/>
    </source>
</evidence>
<dbReference type="Proteomes" id="UP000305792">
    <property type="component" value="Unassembled WGS sequence"/>
</dbReference>
<feature type="transmembrane region" description="Helical" evidence="6">
    <location>
        <begin position="319"/>
        <end position="342"/>
    </location>
</feature>